<accession>A0A9Q9EHB2</accession>
<name>A0A9Q9EHB2_9PEZI</name>
<feature type="compositionally biased region" description="Basic and acidic residues" evidence="1">
    <location>
        <begin position="1"/>
        <end position="22"/>
    </location>
</feature>
<dbReference type="EMBL" id="CP099419">
    <property type="protein sequence ID" value="USW49814.1"/>
    <property type="molecule type" value="Genomic_DNA"/>
</dbReference>
<protein>
    <submittedName>
        <fullName evidence="2">Uncharacterized protein</fullName>
    </submittedName>
</protein>
<evidence type="ECO:0000313" key="3">
    <source>
        <dbReference type="Proteomes" id="UP001056384"/>
    </source>
</evidence>
<dbReference type="OrthoDB" id="3650108at2759"/>
<dbReference type="InterPro" id="IPR038883">
    <property type="entry name" value="AN11006-like"/>
</dbReference>
<evidence type="ECO:0000256" key="1">
    <source>
        <dbReference type="SAM" id="MobiDB-lite"/>
    </source>
</evidence>
<dbReference type="AlphaFoldDB" id="A0A9Q9EHB2"/>
<feature type="region of interest" description="Disordered" evidence="1">
    <location>
        <begin position="1"/>
        <end position="54"/>
    </location>
</feature>
<organism evidence="2 3">
    <name type="scientific">Septoria linicola</name>
    <dbReference type="NCBI Taxonomy" id="215465"/>
    <lineage>
        <taxon>Eukaryota</taxon>
        <taxon>Fungi</taxon>
        <taxon>Dikarya</taxon>
        <taxon>Ascomycota</taxon>
        <taxon>Pezizomycotina</taxon>
        <taxon>Dothideomycetes</taxon>
        <taxon>Dothideomycetidae</taxon>
        <taxon>Mycosphaerellales</taxon>
        <taxon>Mycosphaerellaceae</taxon>
        <taxon>Septoria</taxon>
    </lineage>
</organism>
<sequence length="258" mass="29547">MAGKRKAEAPLEGRRRSSRLQDKATQTATAVEPELKQQVSNDPISQQDTTKHTQPAAIEITQAKPKRFRRPRQRKKCGFLHKLPGEVRNRIYRYALVDTGDLEITSTGPGEPSLLRVCKRVRNEASSIYYAENNFDLQIQRFNGADLQPFIRQSSRYEHLLNIDHPKHTNISMLFSGSPNWDNLVAWIKSNHWGPGNLTPTRGDAVGHVFHFYDSAFKLAETMDMLPWAKVERALKALRRGLKGMPSPWSEGWDEDDW</sequence>
<dbReference type="Proteomes" id="UP001056384">
    <property type="component" value="Chromosome 2"/>
</dbReference>
<keyword evidence="3" id="KW-1185">Reference proteome</keyword>
<dbReference type="PANTHER" id="PTHR42085:SF2">
    <property type="entry name" value="F-BOX DOMAIN-CONTAINING PROTEIN"/>
    <property type="match status" value="1"/>
</dbReference>
<gene>
    <name evidence="2" type="ORF">Slin15195_G031330</name>
</gene>
<reference evidence="2" key="1">
    <citation type="submission" date="2022-06" db="EMBL/GenBank/DDBJ databases">
        <title>Complete genome sequences of two strains of the flax pathogen Septoria linicola.</title>
        <authorList>
            <person name="Lapalu N."/>
            <person name="Simon A."/>
            <person name="Demenou B."/>
            <person name="Paumier D."/>
            <person name="Guillot M.-P."/>
            <person name="Gout L."/>
            <person name="Valade R."/>
        </authorList>
    </citation>
    <scope>NUCLEOTIDE SEQUENCE</scope>
    <source>
        <strain evidence="2">SE15195</strain>
    </source>
</reference>
<evidence type="ECO:0000313" key="2">
    <source>
        <dbReference type="EMBL" id="USW49814.1"/>
    </source>
</evidence>
<feature type="compositionally biased region" description="Polar residues" evidence="1">
    <location>
        <begin position="37"/>
        <end position="48"/>
    </location>
</feature>
<dbReference type="PANTHER" id="PTHR42085">
    <property type="entry name" value="F-BOX DOMAIN-CONTAINING PROTEIN"/>
    <property type="match status" value="1"/>
</dbReference>
<proteinExistence type="predicted"/>